<gene>
    <name evidence="4" type="ORF">ASZ90_006037</name>
</gene>
<keyword evidence="2" id="KW-1133">Transmembrane helix</keyword>
<dbReference type="InterPro" id="IPR036291">
    <property type="entry name" value="NAD(P)-bd_dom_sf"/>
</dbReference>
<feature type="transmembrane region" description="Helical" evidence="2">
    <location>
        <begin position="12"/>
        <end position="33"/>
    </location>
</feature>
<comment type="similarity">
    <text evidence="1">Belongs to the polysaccharide synthase family.</text>
</comment>
<dbReference type="Gene3D" id="3.40.50.720">
    <property type="entry name" value="NAD(P)-binding Rossmann-like Domain"/>
    <property type="match status" value="2"/>
</dbReference>
<feature type="transmembrane region" description="Helical" evidence="2">
    <location>
        <begin position="48"/>
        <end position="66"/>
    </location>
</feature>
<reference evidence="4" key="1">
    <citation type="journal article" date="2015" name="Proc. Natl. Acad. Sci. U.S.A.">
        <title>Networks of energetic and metabolic interactions define dynamics in microbial communities.</title>
        <authorList>
            <person name="Embree M."/>
            <person name="Liu J.K."/>
            <person name="Al-Bassam M.M."/>
            <person name="Zengler K."/>
        </authorList>
    </citation>
    <scope>NUCLEOTIDE SEQUENCE</scope>
</reference>
<feature type="domain" description="Polysaccharide biosynthesis protein CapD-like" evidence="3">
    <location>
        <begin position="293"/>
        <end position="574"/>
    </location>
</feature>
<dbReference type="InterPro" id="IPR051203">
    <property type="entry name" value="Polysaccharide_Synthase-Rel"/>
</dbReference>
<evidence type="ECO:0000256" key="1">
    <source>
        <dbReference type="ARBA" id="ARBA00007430"/>
    </source>
</evidence>
<proteinExistence type="inferred from homology"/>
<evidence type="ECO:0000259" key="3">
    <source>
        <dbReference type="Pfam" id="PF02719"/>
    </source>
</evidence>
<sequence length="632" mass="71842">MYFQIKNPKMYLMIFSDVLIFALSIVVSYLFRFEFSLSPFYFQQIKTVLFWIIPLKVIVFIFSGVYRGMWRYTSIRDFWLLARACFLSTLLILAVILYMSGFQGYSRAIFFMDGVFTFLLVGGKLMVIRSYYSGIANPQIRKELFPKITYKNVLIIGAGDAGEKILREIIDNNQLYYRVVGFIDDDPQKKGRSIHGVPVLGSMQKITSVVEKEDVKEILIAMPSAKGDQIRNIVETCKDCDVSYKILPGIGELIDGRVSIKVLRDISYEDLLGRSPVQLDATGIRSYLYGKTILITGCGGSIGSELCRQVIKYQPKYLVLLDAGEMNLFNIQMELQNENNFNKCEAILGQVQNELLMEDIFKKYKPQIVFHAAAYKHVPMLEKNPWEAVFNNIIGSRVAMEMAIKYNAERFVLVSTDKAVRPINVMGASKRVTELIMQSLRDKDTLMMAVRFGNVIGSSGSVVPIFRRQIEKGGPVTVTHPDVNRYFMTIPESTQLVLQAAAMGEGGEIFILKMGTPVKIADMARDLIRLSGKEPDIDVKITYTGLRDGEKLYEELITEGEDILRTSHEKIMVLRSNDYTNGLDYLQSIKQKLDKDIEELIKYSMEHNGSAIKKILQEVVPEYTPQENETVL</sequence>
<dbReference type="EMBL" id="LNQE01000859">
    <property type="protein sequence ID" value="KUG24146.1"/>
    <property type="molecule type" value="Genomic_DNA"/>
</dbReference>
<dbReference type="SUPFAM" id="SSF51735">
    <property type="entry name" value="NAD(P)-binding Rossmann-fold domains"/>
    <property type="match status" value="2"/>
</dbReference>
<dbReference type="AlphaFoldDB" id="A0A0W8FTQ7"/>
<name>A0A0W8FTQ7_9ZZZZ</name>
<keyword evidence="2" id="KW-0472">Membrane</keyword>
<keyword evidence="2" id="KW-0812">Transmembrane</keyword>
<comment type="caution">
    <text evidence="4">The sequence shown here is derived from an EMBL/GenBank/DDBJ whole genome shotgun (WGS) entry which is preliminary data.</text>
</comment>
<feature type="transmembrane region" description="Helical" evidence="2">
    <location>
        <begin position="78"/>
        <end position="99"/>
    </location>
</feature>
<evidence type="ECO:0000313" key="4">
    <source>
        <dbReference type="EMBL" id="KUG24146.1"/>
    </source>
</evidence>
<dbReference type="PANTHER" id="PTHR43318">
    <property type="entry name" value="UDP-N-ACETYLGLUCOSAMINE 4,6-DEHYDRATASE"/>
    <property type="match status" value="1"/>
</dbReference>
<dbReference type="PANTHER" id="PTHR43318:SF1">
    <property type="entry name" value="POLYSACCHARIDE BIOSYNTHESIS PROTEIN EPSC-RELATED"/>
    <property type="match status" value="1"/>
</dbReference>
<evidence type="ECO:0000256" key="2">
    <source>
        <dbReference type="SAM" id="Phobius"/>
    </source>
</evidence>
<protein>
    <submittedName>
        <fullName evidence="4">Udp-n-acetylglucosamine 4,6-dehydratase</fullName>
    </submittedName>
</protein>
<accession>A0A0W8FTQ7</accession>
<dbReference type="InterPro" id="IPR003869">
    <property type="entry name" value="Polysac_CapD-like"/>
</dbReference>
<dbReference type="CDD" id="cd05237">
    <property type="entry name" value="UDP_invert_4-6DH_SDR_e"/>
    <property type="match status" value="1"/>
</dbReference>
<dbReference type="Pfam" id="PF02719">
    <property type="entry name" value="Polysacc_synt_2"/>
    <property type="match status" value="1"/>
</dbReference>
<dbReference type="Pfam" id="PF13727">
    <property type="entry name" value="CoA_binding_3"/>
    <property type="match status" value="1"/>
</dbReference>
<organism evidence="4">
    <name type="scientific">hydrocarbon metagenome</name>
    <dbReference type="NCBI Taxonomy" id="938273"/>
    <lineage>
        <taxon>unclassified sequences</taxon>
        <taxon>metagenomes</taxon>
        <taxon>ecological metagenomes</taxon>
    </lineage>
</organism>